<evidence type="ECO:0000256" key="1">
    <source>
        <dbReference type="ARBA" id="ARBA00022734"/>
    </source>
</evidence>
<keyword evidence="1 2" id="KW-0430">Lectin</keyword>
<protein>
    <recommendedName>
        <fullName evidence="2">Galectin</fullName>
    </recommendedName>
</protein>
<dbReference type="InterPro" id="IPR013320">
    <property type="entry name" value="ConA-like_dom_sf"/>
</dbReference>
<keyword evidence="5" id="KW-1185">Reference proteome</keyword>
<comment type="caution">
    <text evidence="4">The sequence shown here is derived from an EMBL/GenBank/DDBJ whole genome shotgun (WGS) entry which is preliminary data.</text>
</comment>
<dbReference type="EMBL" id="QBIY01000407">
    <property type="protein sequence ID" value="RXN39592.1"/>
    <property type="molecule type" value="Genomic_DNA"/>
</dbReference>
<feature type="domain" description="Galectin" evidence="3">
    <location>
        <begin position="1"/>
        <end position="104"/>
    </location>
</feature>
<sequence length="104" mass="11796">MIGRTRLSAFLRWLLEIHANRADLCPGFRTEPNPSARASHGGSAWKMAELSAIRQELVEIHCEHPRFRVFVDGHQLFDFYHRVTPVAAIDTIQISGSLTITKLN</sequence>
<organism evidence="4 5">
    <name type="scientific">Labeo rohita</name>
    <name type="common">Indian major carp</name>
    <name type="synonym">Cyprinus rohita</name>
    <dbReference type="NCBI Taxonomy" id="84645"/>
    <lineage>
        <taxon>Eukaryota</taxon>
        <taxon>Metazoa</taxon>
        <taxon>Chordata</taxon>
        <taxon>Craniata</taxon>
        <taxon>Vertebrata</taxon>
        <taxon>Euteleostomi</taxon>
        <taxon>Actinopterygii</taxon>
        <taxon>Neopterygii</taxon>
        <taxon>Teleostei</taxon>
        <taxon>Ostariophysi</taxon>
        <taxon>Cypriniformes</taxon>
        <taxon>Cyprinidae</taxon>
        <taxon>Labeoninae</taxon>
        <taxon>Labeonini</taxon>
        <taxon>Labeo</taxon>
    </lineage>
</organism>
<dbReference type="AlphaFoldDB" id="A0A498P4H4"/>
<evidence type="ECO:0000259" key="3">
    <source>
        <dbReference type="PROSITE" id="PS51304"/>
    </source>
</evidence>
<dbReference type="GO" id="GO:0030246">
    <property type="term" value="F:carbohydrate binding"/>
    <property type="evidence" value="ECO:0007669"/>
    <property type="project" value="UniProtKB-UniRule"/>
</dbReference>
<accession>A0A498P4H4</accession>
<dbReference type="Gene3D" id="2.60.120.200">
    <property type="match status" value="1"/>
</dbReference>
<dbReference type="Pfam" id="PF00337">
    <property type="entry name" value="Gal-bind_lectin"/>
    <property type="match status" value="1"/>
</dbReference>
<dbReference type="Proteomes" id="UP000290572">
    <property type="component" value="Unassembled WGS sequence"/>
</dbReference>
<evidence type="ECO:0000313" key="4">
    <source>
        <dbReference type="EMBL" id="RXN39592.1"/>
    </source>
</evidence>
<name>A0A498P4H4_LABRO</name>
<reference evidence="4 5" key="1">
    <citation type="submission" date="2018-03" db="EMBL/GenBank/DDBJ databases">
        <title>Draft genome sequence of Rohu Carp (Labeo rohita).</title>
        <authorList>
            <person name="Das P."/>
            <person name="Kushwaha B."/>
            <person name="Joshi C.G."/>
            <person name="Kumar D."/>
            <person name="Nagpure N.S."/>
            <person name="Sahoo L."/>
            <person name="Das S.P."/>
            <person name="Bit A."/>
            <person name="Patnaik S."/>
            <person name="Meher P.K."/>
            <person name="Jayasankar P."/>
            <person name="Koringa P.G."/>
            <person name="Patel N.V."/>
            <person name="Hinsu A.T."/>
            <person name="Kumar R."/>
            <person name="Pandey M."/>
            <person name="Agarwal S."/>
            <person name="Srivastava S."/>
            <person name="Singh M."/>
            <person name="Iquebal M.A."/>
            <person name="Jaiswal S."/>
            <person name="Angadi U.B."/>
            <person name="Kumar N."/>
            <person name="Raza M."/>
            <person name="Shah T.M."/>
            <person name="Rai A."/>
            <person name="Jena J.K."/>
        </authorList>
    </citation>
    <scope>NUCLEOTIDE SEQUENCE [LARGE SCALE GENOMIC DNA]</scope>
    <source>
        <strain evidence="4">DASCIFA01</strain>
        <tissue evidence="4">Testis</tissue>
    </source>
</reference>
<gene>
    <name evidence="4" type="ORF">ROHU_013857</name>
</gene>
<dbReference type="SUPFAM" id="SSF49899">
    <property type="entry name" value="Concanavalin A-like lectins/glucanases"/>
    <property type="match status" value="1"/>
</dbReference>
<proteinExistence type="predicted"/>
<evidence type="ECO:0000256" key="2">
    <source>
        <dbReference type="RuleBase" id="RU102079"/>
    </source>
</evidence>
<dbReference type="InterPro" id="IPR001079">
    <property type="entry name" value="Galectin_CRD"/>
</dbReference>
<dbReference type="PROSITE" id="PS51304">
    <property type="entry name" value="GALECTIN"/>
    <property type="match status" value="1"/>
</dbReference>
<evidence type="ECO:0000313" key="5">
    <source>
        <dbReference type="Proteomes" id="UP000290572"/>
    </source>
</evidence>